<evidence type="ECO:0000313" key="6">
    <source>
        <dbReference type="Proteomes" id="UP000655420"/>
    </source>
</evidence>
<dbReference type="InterPro" id="IPR028098">
    <property type="entry name" value="Glyco_trans_4-like_N"/>
</dbReference>
<dbReference type="SUPFAM" id="SSF53756">
    <property type="entry name" value="UDP-Glycosyltransferase/glycogen phosphorylase"/>
    <property type="match status" value="1"/>
</dbReference>
<dbReference type="Proteomes" id="UP000655420">
    <property type="component" value="Unassembled WGS sequence"/>
</dbReference>
<keyword evidence="1" id="KW-0328">Glycosyltransferase</keyword>
<evidence type="ECO:0000256" key="1">
    <source>
        <dbReference type="ARBA" id="ARBA00022676"/>
    </source>
</evidence>
<feature type="domain" description="Glycosyl transferase family 1" evidence="3">
    <location>
        <begin position="211"/>
        <end position="377"/>
    </location>
</feature>
<keyword evidence="6" id="KW-1185">Reference proteome</keyword>
<dbReference type="InterPro" id="IPR001296">
    <property type="entry name" value="Glyco_trans_1"/>
</dbReference>
<dbReference type="RefSeq" id="WP_200609958.1">
    <property type="nucleotide sequence ID" value="NZ_JAEHHL010000006.1"/>
</dbReference>
<dbReference type="PANTHER" id="PTHR12526">
    <property type="entry name" value="GLYCOSYLTRANSFERASE"/>
    <property type="match status" value="1"/>
</dbReference>
<gene>
    <name evidence="5" type="ORF">H0I76_11245</name>
</gene>
<evidence type="ECO:0000313" key="5">
    <source>
        <dbReference type="EMBL" id="MBK0399766.1"/>
    </source>
</evidence>
<dbReference type="Pfam" id="PF00534">
    <property type="entry name" value="Glycos_transf_1"/>
    <property type="match status" value="1"/>
</dbReference>
<dbReference type="Pfam" id="PF13439">
    <property type="entry name" value="Glyco_transf_4"/>
    <property type="match status" value="1"/>
</dbReference>
<protein>
    <submittedName>
        <fullName evidence="5">Glycosyltransferase family 4 protein</fullName>
    </submittedName>
</protein>
<dbReference type="AlphaFoldDB" id="A0A8J7SEW4"/>
<dbReference type="Gene3D" id="3.40.50.2000">
    <property type="entry name" value="Glycogen Phosphorylase B"/>
    <property type="match status" value="2"/>
</dbReference>
<sequence>MRRTLIRLVEVCALKVLLISSSSGSQGGGEIYLRYLAAGLGQAGCNVKLLLSDDPTMDQLAREISCTASVLRLPLTNTYRRLSRPFGAVLDVRQRRRVRKFIDQSDADLVHVNQQVAEDGLDLLLAAHDSGKPIVSTIHITHSAAGLGARLGWLRDSLAGFVLSALQPRIICVSDAAASTMRERSKLSTLDISAIHPAVPSVDAHALRTARKNARQDWGVLDEDVVVGAVGRIEPQKNPTLLFDAFSGAAEALPNLKFVWIGDGSFRSTIEMRARKKGLVDRVIVEGWRDDARFRMAGLDIFAMPSRFEGLPLALLEAMHAGLAICASDADGIVEAIAHGRDGLILSTSAKSVWSNAFCSLARNEALRRSLGEAAREKASESYSVSRMARETLNLYQRSITC</sequence>
<accession>A0A8J7SEW4</accession>
<feature type="domain" description="Glycosyltransferase subfamily 4-like N-terminal" evidence="4">
    <location>
        <begin position="27"/>
        <end position="199"/>
    </location>
</feature>
<evidence type="ECO:0000256" key="2">
    <source>
        <dbReference type="ARBA" id="ARBA00022679"/>
    </source>
</evidence>
<dbReference type="CDD" id="cd03801">
    <property type="entry name" value="GT4_PimA-like"/>
    <property type="match status" value="1"/>
</dbReference>
<dbReference type="GO" id="GO:0016757">
    <property type="term" value="F:glycosyltransferase activity"/>
    <property type="evidence" value="ECO:0007669"/>
    <property type="project" value="UniProtKB-KW"/>
</dbReference>
<dbReference type="PANTHER" id="PTHR12526:SF510">
    <property type="entry name" value="D-INOSITOL 3-PHOSPHATE GLYCOSYLTRANSFERASE"/>
    <property type="match status" value="1"/>
</dbReference>
<reference evidence="5" key="1">
    <citation type="submission" date="2020-12" db="EMBL/GenBank/DDBJ databases">
        <title>Bacterial taxonomy.</title>
        <authorList>
            <person name="Pan X."/>
        </authorList>
    </citation>
    <scope>NUCLEOTIDE SEQUENCE</scope>
    <source>
        <strain evidence="5">M0105</strain>
    </source>
</reference>
<comment type="caution">
    <text evidence="5">The sequence shown here is derived from an EMBL/GenBank/DDBJ whole genome shotgun (WGS) entry which is preliminary data.</text>
</comment>
<evidence type="ECO:0000259" key="4">
    <source>
        <dbReference type="Pfam" id="PF13439"/>
    </source>
</evidence>
<organism evidence="5 6">
    <name type="scientific">Thermohalobaculum xanthum</name>
    <dbReference type="NCBI Taxonomy" id="2753746"/>
    <lineage>
        <taxon>Bacteria</taxon>
        <taxon>Pseudomonadati</taxon>
        <taxon>Pseudomonadota</taxon>
        <taxon>Alphaproteobacteria</taxon>
        <taxon>Rhodobacterales</taxon>
        <taxon>Paracoccaceae</taxon>
        <taxon>Thermohalobaculum</taxon>
    </lineage>
</organism>
<evidence type="ECO:0000259" key="3">
    <source>
        <dbReference type="Pfam" id="PF00534"/>
    </source>
</evidence>
<name>A0A8J7SEW4_9RHOB</name>
<keyword evidence="2" id="KW-0808">Transferase</keyword>
<proteinExistence type="predicted"/>
<dbReference type="EMBL" id="JAEHHL010000006">
    <property type="protein sequence ID" value="MBK0399766.1"/>
    <property type="molecule type" value="Genomic_DNA"/>
</dbReference>